<protein>
    <submittedName>
        <fullName evidence="1">Uncharacterized protein</fullName>
    </submittedName>
</protein>
<accession>A0A7S2WWL7</accession>
<gene>
    <name evidence="1" type="ORF">RMAR1173_LOCUS20929</name>
</gene>
<sequence>MQVSRFGFRSALRRSQAISAFGVPPSREDQRRMTPAPRGLILAHPLSVSAGARTPTIEEAKAMPREYRDMSNSIVVPLAMRGDLGACKERLIREIMAVDEVPYEEADAKVGEMSRAHKANQGFWKAPYLVGIAVATTAGFASFPLVFDLNTSLWFNEYFVTADVAEPQDLETPLEVGSWTWNWMEPPLGQISFFLLCLQWARDQLLNIHIQPYTDTIVNYRAKSLASAFPQYDSLVVRDFALADMWD</sequence>
<reference evidence="1" key="1">
    <citation type="submission" date="2021-01" db="EMBL/GenBank/DDBJ databases">
        <authorList>
            <person name="Corre E."/>
            <person name="Pelletier E."/>
            <person name="Niang G."/>
            <person name="Scheremetjew M."/>
            <person name="Finn R."/>
            <person name="Kale V."/>
            <person name="Holt S."/>
            <person name="Cochrane G."/>
            <person name="Meng A."/>
            <person name="Brown T."/>
            <person name="Cohen L."/>
        </authorList>
    </citation>
    <scope>NUCLEOTIDE SEQUENCE</scope>
    <source>
        <strain evidence="1">CCMP1243</strain>
    </source>
</reference>
<name>A0A7S2WWL7_9STRA</name>
<dbReference type="EMBL" id="HBHJ01031645">
    <property type="protein sequence ID" value="CAD9709936.1"/>
    <property type="molecule type" value="Transcribed_RNA"/>
</dbReference>
<dbReference type="AlphaFoldDB" id="A0A7S2WWL7"/>
<proteinExistence type="predicted"/>
<evidence type="ECO:0000313" key="1">
    <source>
        <dbReference type="EMBL" id="CAD9709936.1"/>
    </source>
</evidence>
<organism evidence="1">
    <name type="scientific">Rhizochromulina marina</name>
    <dbReference type="NCBI Taxonomy" id="1034831"/>
    <lineage>
        <taxon>Eukaryota</taxon>
        <taxon>Sar</taxon>
        <taxon>Stramenopiles</taxon>
        <taxon>Ochrophyta</taxon>
        <taxon>Dictyochophyceae</taxon>
        <taxon>Rhizochromulinales</taxon>
        <taxon>Rhizochromulina</taxon>
    </lineage>
</organism>